<dbReference type="Gene3D" id="1.10.10.10">
    <property type="entry name" value="Winged helix-like DNA-binding domain superfamily/Winged helix DNA-binding domain"/>
    <property type="match status" value="1"/>
</dbReference>
<dbReference type="SUPFAM" id="SSF88659">
    <property type="entry name" value="Sigma3 and sigma4 domains of RNA polymerase sigma factors"/>
    <property type="match status" value="1"/>
</dbReference>
<evidence type="ECO:0000313" key="6">
    <source>
        <dbReference type="EMBL" id="MFA0791245.1"/>
    </source>
</evidence>
<accession>A0ABV4NPS0</accession>
<dbReference type="SUPFAM" id="SSF88946">
    <property type="entry name" value="Sigma2 domain of RNA polymerase sigma factors"/>
    <property type="match status" value="1"/>
</dbReference>
<dbReference type="Pfam" id="PF08281">
    <property type="entry name" value="Sigma70_r4_2"/>
    <property type="match status" value="1"/>
</dbReference>
<dbReference type="InterPro" id="IPR013249">
    <property type="entry name" value="RNA_pol_sigma70_r4_t2"/>
</dbReference>
<dbReference type="InterPro" id="IPR014284">
    <property type="entry name" value="RNA_pol_sigma-70_dom"/>
</dbReference>
<evidence type="ECO:0000256" key="2">
    <source>
        <dbReference type="ARBA" id="ARBA00023015"/>
    </source>
</evidence>
<reference evidence="6 7" key="1">
    <citation type="submission" date="2024-08" db="EMBL/GenBank/DDBJ databases">
        <authorList>
            <person name="Ishaq N."/>
        </authorList>
    </citation>
    <scope>NUCLEOTIDE SEQUENCE [LARGE SCALE GENOMIC DNA]</scope>
    <source>
        <strain evidence="6 7">JCM 30400</strain>
    </source>
</reference>
<evidence type="ECO:0000256" key="4">
    <source>
        <dbReference type="ARBA" id="ARBA00023163"/>
    </source>
</evidence>
<dbReference type="InterPro" id="IPR007627">
    <property type="entry name" value="RNA_pol_sigma70_r2"/>
</dbReference>
<dbReference type="Gene3D" id="1.10.1740.10">
    <property type="match status" value="1"/>
</dbReference>
<keyword evidence="2" id="KW-0805">Transcription regulation</keyword>
<comment type="caution">
    <text evidence="6">The sequence shown here is derived from an EMBL/GenBank/DDBJ whole genome shotgun (WGS) entry which is preliminary data.</text>
</comment>
<keyword evidence="7" id="KW-1185">Reference proteome</keyword>
<dbReference type="PANTHER" id="PTHR43133:SF45">
    <property type="entry name" value="RNA POLYMERASE ECF-TYPE SIGMA FACTOR"/>
    <property type="match status" value="1"/>
</dbReference>
<evidence type="ECO:0000256" key="3">
    <source>
        <dbReference type="ARBA" id="ARBA00023082"/>
    </source>
</evidence>
<evidence type="ECO:0000313" key="7">
    <source>
        <dbReference type="Proteomes" id="UP001569414"/>
    </source>
</evidence>
<name>A0ABV4NPS0_9GAMM</name>
<evidence type="ECO:0000259" key="5">
    <source>
        <dbReference type="PROSITE" id="PS00622"/>
    </source>
</evidence>
<keyword evidence="3" id="KW-0731">Sigma factor</keyword>
<dbReference type="Proteomes" id="UP001569414">
    <property type="component" value="Unassembled WGS sequence"/>
</dbReference>
<keyword evidence="4" id="KW-0804">Transcription</keyword>
<dbReference type="EMBL" id="JBGMEL010000011">
    <property type="protein sequence ID" value="MFA0791245.1"/>
    <property type="molecule type" value="Genomic_DNA"/>
</dbReference>
<dbReference type="CDD" id="cd06171">
    <property type="entry name" value="Sigma70_r4"/>
    <property type="match status" value="1"/>
</dbReference>
<dbReference type="Pfam" id="PF04542">
    <property type="entry name" value="Sigma70_r2"/>
    <property type="match status" value="1"/>
</dbReference>
<dbReference type="InterPro" id="IPR039425">
    <property type="entry name" value="RNA_pol_sigma-70-like"/>
</dbReference>
<organism evidence="6 7">
    <name type="scientific">Microbulbifer echini</name>
    <dbReference type="NCBI Taxonomy" id="1529067"/>
    <lineage>
        <taxon>Bacteria</taxon>
        <taxon>Pseudomonadati</taxon>
        <taxon>Pseudomonadota</taxon>
        <taxon>Gammaproteobacteria</taxon>
        <taxon>Cellvibrionales</taxon>
        <taxon>Microbulbiferaceae</taxon>
        <taxon>Microbulbifer</taxon>
    </lineage>
</organism>
<dbReference type="InterPro" id="IPR000792">
    <property type="entry name" value="Tscrpt_reg_LuxR_C"/>
</dbReference>
<gene>
    <name evidence="6" type="ORF">ACCI51_11875</name>
</gene>
<evidence type="ECO:0000256" key="1">
    <source>
        <dbReference type="ARBA" id="ARBA00010641"/>
    </source>
</evidence>
<dbReference type="InterPro" id="IPR036388">
    <property type="entry name" value="WH-like_DNA-bd_sf"/>
</dbReference>
<sequence>MELRDQLFQQAIAEYAEGVSRVARSYVRSGAEHEDLLQEIWLGLWRALPSFRGDASLKTFVYRITHNRCVTEISRRKPQHGGEDLLLELEDTCPGPAEQLAAERKSERLLSAVQQLPLGLRQTLTLRLEGLSYAEISEVLGISETNIAVRLNRAKERLNISLSGGEK</sequence>
<proteinExistence type="inferred from homology"/>
<dbReference type="PANTHER" id="PTHR43133">
    <property type="entry name" value="RNA POLYMERASE ECF-TYPE SIGMA FACTO"/>
    <property type="match status" value="1"/>
</dbReference>
<comment type="similarity">
    <text evidence="1">Belongs to the sigma-70 factor family. ECF subfamily.</text>
</comment>
<dbReference type="PROSITE" id="PS00622">
    <property type="entry name" value="HTH_LUXR_1"/>
    <property type="match status" value="1"/>
</dbReference>
<dbReference type="NCBIfam" id="TIGR02937">
    <property type="entry name" value="sigma70-ECF"/>
    <property type="match status" value="1"/>
</dbReference>
<dbReference type="InterPro" id="IPR013324">
    <property type="entry name" value="RNA_pol_sigma_r3/r4-like"/>
</dbReference>
<protein>
    <submittedName>
        <fullName evidence="6">RNA polymerase sigma factor</fullName>
    </submittedName>
</protein>
<feature type="domain" description="HTH luxR-type" evidence="5">
    <location>
        <begin position="130"/>
        <end position="157"/>
    </location>
</feature>
<dbReference type="InterPro" id="IPR013325">
    <property type="entry name" value="RNA_pol_sigma_r2"/>
</dbReference>